<dbReference type="Pfam" id="PF21373">
    <property type="entry name" value="ZNHIT3_C"/>
    <property type="match status" value="1"/>
</dbReference>
<evidence type="ECO:0000259" key="12">
    <source>
        <dbReference type="PROSITE" id="PS51083"/>
    </source>
</evidence>
<dbReference type="GO" id="GO:0000492">
    <property type="term" value="P:box C/D snoRNP assembly"/>
    <property type="evidence" value="ECO:0007669"/>
    <property type="project" value="TreeGrafter"/>
</dbReference>
<feature type="domain" description="HIT-type" evidence="12">
    <location>
        <begin position="7"/>
        <end position="40"/>
    </location>
</feature>
<organism evidence="14 15">
    <name type="scientific">Synchytrium endobioticum</name>
    <dbReference type="NCBI Taxonomy" id="286115"/>
    <lineage>
        <taxon>Eukaryota</taxon>
        <taxon>Fungi</taxon>
        <taxon>Fungi incertae sedis</taxon>
        <taxon>Chytridiomycota</taxon>
        <taxon>Chytridiomycota incertae sedis</taxon>
        <taxon>Chytridiomycetes</taxon>
        <taxon>Synchytriales</taxon>
        <taxon>Synchytriaceae</taxon>
        <taxon>Synchytrium</taxon>
    </lineage>
</organism>
<dbReference type="SUPFAM" id="SSF144232">
    <property type="entry name" value="HIT/MYND zinc finger-like"/>
    <property type="match status" value="1"/>
</dbReference>
<accession>A0A507DM78</accession>
<comment type="subcellular location">
    <subcellularLocation>
        <location evidence="2">Cytoplasm</location>
    </subcellularLocation>
    <subcellularLocation>
        <location evidence="1">Nucleus</location>
    </subcellularLocation>
</comment>
<reference evidence="15 16" key="1">
    <citation type="journal article" date="2019" name="Sci. Rep.">
        <title>Comparative genomics of chytrid fungi reveal insights into the obligate biotrophic and pathogenic lifestyle of Synchytrium endobioticum.</title>
        <authorList>
            <person name="van de Vossenberg B.T.L.H."/>
            <person name="Warris S."/>
            <person name="Nguyen H.D.T."/>
            <person name="van Gent-Pelzer M.P.E."/>
            <person name="Joly D.L."/>
            <person name="van de Geest H.C."/>
            <person name="Bonants P.J.M."/>
            <person name="Smith D.S."/>
            <person name="Levesque C.A."/>
            <person name="van der Lee T.A.J."/>
        </authorList>
    </citation>
    <scope>NUCLEOTIDE SEQUENCE [LARGE SCALE GENOMIC DNA]</scope>
    <source>
        <strain evidence="13 16">LEV6574</strain>
        <strain evidence="14 15">MB42</strain>
    </source>
</reference>
<keyword evidence="5" id="KW-0597">Phosphoprotein</keyword>
<dbReference type="VEuPathDB" id="FungiDB:SeMB42_g01174"/>
<keyword evidence="7 11" id="KW-0863">Zinc-finger</keyword>
<dbReference type="Proteomes" id="UP000320475">
    <property type="component" value="Unassembled WGS sequence"/>
</dbReference>
<comment type="caution">
    <text evidence="14">The sequence shown here is derived from an EMBL/GenBank/DDBJ whole genome shotgun (WGS) entry which is preliminary data.</text>
</comment>
<keyword evidence="15" id="KW-1185">Reference proteome</keyword>
<dbReference type="InterPro" id="IPR048371">
    <property type="entry name" value="ZNHIT3_C"/>
</dbReference>
<evidence type="ECO:0000256" key="1">
    <source>
        <dbReference type="ARBA" id="ARBA00004123"/>
    </source>
</evidence>
<dbReference type="GO" id="GO:0000463">
    <property type="term" value="P:maturation of LSU-rRNA from tricistronic rRNA transcript (SSU-rRNA, 5.8S rRNA, LSU-rRNA)"/>
    <property type="evidence" value="ECO:0007669"/>
    <property type="project" value="TreeGrafter"/>
</dbReference>
<dbReference type="PANTHER" id="PTHR13483:SF11">
    <property type="entry name" value="ZINC FINGER HIT DOMAIN-CONTAINING PROTEIN 3"/>
    <property type="match status" value="1"/>
</dbReference>
<dbReference type="EMBL" id="QEAM01000143">
    <property type="protein sequence ID" value="TPX45359.1"/>
    <property type="molecule type" value="Genomic_DNA"/>
</dbReference>
<dbReference type="STRING" id="286115.A0A507DM78"/>
<evidence type="ECO:0000256" key="10">
    <source>
        <dbReference type="ARBA" id="ARBA00046946"/>
    </source>
</evidence>
<evidence type="ECO:0000256" key="5">
    <source>
        <dbReference type="ARBA" id="ARBA00022553"/>
    </source>
</evidence>
<evidence type="ECO:0000256" key="9">
    <source>
        <dbReference type="ARBA" id="ARBA00023242"/>
    </source>
</evidence>
<dbReference type="Gene3D" id="3.30.60.190">
    <property type="match status" value="1"/>
</dbReference>
<sequence length="150" mass="16720">MAKIGHCEVCKEGSPKYKCPICRLPYCTLTCYKKHKETECRPVELESTVTTLSSSSNSADAPILSATQLKNSESFPDDEEMKLTPQQLHKLMMSDAIHDMISQLPHLRTALKEINSSSDPENELGNALQYLPNFREFADCCIEVVGPVAK</sequence>
<comment type="subunit">
    <text evidence="10">Thyroid receptor interacting proteins (TRIPs) specifically interact with the ligand binding domain of the thyroid receptor (TR). Requires the presence of thyroid hormone for its interaction. Interacts with NUFIP1. Interacts (via HIT-type zinc finger) with the RUVBL1/RUVBL2 complex in the presence of ADP.</text>
</comment>
<keyword evidence="9" id="KW-0539">Nucleus</keyword>
<dbReference type="PROSITE" id="PS51083">
    <property type="entry name" value="ZF_HIT"/>
    <property type="match status" value="1"/>
</dbReference>
<dbReference type="GO" id="GO:0008270">
    <property type="term" value="F:zinc ion binding"/>
    <property type="evidence" value="ECO:0007669"/>
    <property type="project" value="UniProtKB-UniRule"/>
</dbReference>
<proteinExistence type="predicted"/>
<dbReference type="AlphaFoldDB" id="A0A507DM78"/>
<evidence type="ECO:0000313" key="13">
    <source>
        <dbReference type="EMBL" id="TPX45359.1"/>
    </source>
</evidence>
<keyword evidence="6" id="KW-0479">Metal-binding</keyword>
<gene>
    <name evidence="13" type="ORF">SeLEV6574_g03906</name>
    <name evidence="14" type="ORF">SeMB42_g01174</name>
</gene>
<evidence type="ECO:0000256" key="3">
    <source>
        <dbReference type="ARBA" id="ARBA00021568"/>
    </source>
</evidence>
<evidence type="ECO:0000256" key="2">
    <source>
        <dbReference type="ARBA" id="ARBA00004496"/>
    </source>
</evidence>
<evidence type="ECO:0000256" key="8">
    <source>
        <dbReference type="ARBA" id="ARBA00022833"/>
    </source>
</evidence>
<evidence type="ECO:0000256" key="7">
    <source>
        <dbReference type="ARBA" id="ARBA00022771"/>
    </source>
</evidence>
<evidence type="ECO:0000256" key="11">
    <source>
        <dbReference type="PROSITE-ProRule" id="PRU00453"/>
    </source>
</evidence>
<dbReference type="GO" id="GO:0070761">
    <property type="term" value="C:pre-snoRNP complex"/>
    <property type="evidence" value="ECO:0007669"/>
    <property type="project" value="TreeGrafter"/>
</dbReference>
<dbReference type="Proteomes" id="UP000317494">
    <property type="component" value="Unassembled WGS sequence"/>
</dbReference>
<dbReference type="PANTHER" id="PTHR13483">
    <property type="entry name" value="BOX C_D SNORNA PROTEIN 1-RELATED"/>
    <property type="match status" value="1"/>
</dbReference>
<evidence type="ECO:0000256" key="4">
    <source>
        <dbReference type="ARBA" id="ARBA00022490"/>
    </source>
</evidence>
<dbReference type="GO" id="GO:0005737">
    <property type="term" value="C:cytoplasm"/>
    <property type="evidence" value="ECO:0007669"/>
    <property type="project" value="UniProtKB-SubCell"/>
</dbReference>
<evidence type="ECO:0000256" key="6">
    <source>
        <dbReference type="ARBA" id="ARBA00022723"/>
    </source>
</evidence>
<dbReference type="GO" id="GO:0005634">
    <property type="term" value="C:nucleus"/>
    <property type="evidence" value="ECO:0007669"/>
    <property type="project" value="UniProtKB-SubCell"/>
</dbReference>
<name>A0A507DM78_9FUNG</name>
<keyword evidence="8" id="KW-0862">Zinc</keyword>
<dbReference type="EMBL" id="QEAN01000028">
    <property type="protein sequence ID" value="TPX52772.1"/>
    <property type="molecule type" value="Genomic_DNA"/>
</dbReference>
<dbReference type="InterPro" id="IPR051639">
    <property type="entry name" value="BCD1"/>
</dbReference>
<evidence type="ECO:0000313" key="14">
    <source>
        <dbReference type="EMBL" id="TPX52772.1"/>
    </source>
</evidence>
<dbReference type="OrthoDB" id="18412at2759"/>
<protein>
    <recommendedName>
        <fullName evidence="3">Zinc finger HIT domain-containing protein 3</fullName>
    </recommendedName>
</protein>
<evidence type="ECO:0000313" key="16">
    <source>
        <dbReference type="Proteomes" id="UP000320475"/>
    </source>
</evidence>
<dbReference type="Pfam" id="PF04438">
    <property type="entry name" value="zf-HIT"/>
    <property type="match status" value="1"/>
</dbReference>
<evidence type="ECO:0000313" key="15">
    <source>
        <dbReference type="Proteomes" id="UP000317494"/>
    </source>
</evidence>
<dbReference type="InterPro" id="IPR007529">
    <property type="entry name" value="Znf_HIT"/>
</dbReference>
<keyword evidence="4" id="KW-0963">Cytoplasm</keyword>
<dbReference type="CDD" id="cd23024">
    <property type="entry name" value="zf-HIT_ZNHIT2-3"/>
    <property type="match status" value="1"/>
</dbReference>
<dbReference type="GO" id="GO:0048254">
    <property type="term" value="P:snoRNA localization"/>
    <property type="evidence" value="ECO:0007669"/>
    <property type="project" value="TreeGrafter"/>
</dbReference>